<dbReference type="PANTHER" id="PTHR43854:SF1">
    <property type="entry name" value="INDOLEPYRUVATE OXIDOREDUCTASE SUBUNIT IORB"/>
    <property type="match status" value="1"/>
</dbReference>
<feature type="domain" description="4Fe-4S ferredoxin-type" evidence="2">
    <location>
        <begin position="196"/>
        <end position="225"/>
    </location>
</feature>
<keyword evidence="3" id="KW-0670">Pyruvate</keyword>
<dbReference type="InterPro" id="IPR017900">
    <property type="entry name" value="4Fe4S_Fe_S_CS"/>
</dbReference>
<dbReference type="Pfam" id="PF01558">
    <property type="entry name" value="POR"/>
    <property type="match status" value="1"/>
</dbReference>
<dbReference type="InterPro" id="IPR002869">
    <property type="entry name" value="Pyrv_flavodox_OxRed_cen"/>
</dbReference>
<evidence type="ECO:0000313" key="3">
    <source>
        <dbReference type="EMBL" id="VAW08688.1"/>
    </source>
</evidence>
<dbReference type="InterPro" id="IPR052198">
    <property type="entry name" value="IorB_Oxidoreductase"/>
</dbReference>
<dbReference type="Pfam" id="PF00037">
    <property type="entry name" value="Fer4"/>
    <property type="match status" value="1"/>
</dbReference>
<dbReference type="PANTHER" id="PTHR43854">
    <property type="entry name" value="INDOLEPYRUVATE OXIDOREDUCTASE SUBUNIT IORB"/>
    <property type="match status" value="1"/>
</dbReference>
<dbReference type="PROSITE" id="PS00198">
    <property type="entry name" value="4FE4S_FER_1"/>
    <property type="match status" value="1"/>
</dbReference>
<keyword evidence="1 3" id="KW-0560">Oxidoreductase</keyword>
<organism evidence="3">
    <name type="scientific">hydrothermal vent metagenome</name>
    <dbReference type="NCBI Taxonomy" id="652676"/>
    <lineage>
        <taxon>unclassified sequences</taxon>
        <taxon>metagenomes</taxon>
        <taxon>ecological metagenomes</taxon>
    </lineage>
</organism>
<dbReference type="SUPFAM" id="SSF53323">
    <property type="entry name" value="Pyruvate-ferredoxin oxidoreductase, PFOR, domain III"/>
    <property type="match status" value="1"/>
</dbReference>
<dbReference type="AlphaFoldDB" id="A0A3B0ST64"/>
<dbReference type="PROSITE" id="PS51379">
    <property type="entry name" value="4FE4S_FER_2"/>
    <property type="match status" value="2"/>
</dbReference>
<sequence>MASMIVADALVRAGHDVKQSEVHGMAQRGGSVFSHIRWGSDVDSPLVPAGSAEVLAAFEWAEAIRWVEYVRDGGAVVADIRTIVPPGACTDRRSWATRYPDIDAGLFDGRHIKTRLIDASSTATELGNVRAANSVILGSVAAFLDIDDVHWEAAIASLVPRGTVEINIAAFRAGRTVSDAEIPQQVPDPDGFPGPHQIEIRHEWCKGCDICSRFCPEFCLEVDIDGKLVVVNADACTGCRLCELLCPDFAITIRPPLEPAIAAGPTDATGSST</sequence>
<gene>
    <name evidence="3" type="ORF">MNBD_ACTINO02-629</name>
</gene>
<dbReference type="SUPFAM" id="SSF54862">
    <property type="entry name" value="4Fe-4S ferredoxins"/>
    <property type="match status" value="1"/>
</dbReference>
<reference evidence="3" key="1">
    <citation type="submission" date="2018-06" db="EMBL/GenBank/DDBJ databases">
        <authorList>
            <person name="Zhirakovskaya E."/>
        </authorList>
    </citation>
    <scope>NUCLEOTIDE SEQUENCE</scope>
</reference>
<dbReference type="Gene3D" id="3.40.920.10">
    <property type="entry name" value="Pyruvate-ferredoxin oxidoreductase, PFOR, domain III"/>
    <property type="match status" value="1"/>
</dbReference>
<proteinExistence type="predicted"/>
<dbReference type="Gene3D" id="3.30.70.20">
    <property type="match status" value="1"/>
</dbReference>
<dbReference type="InterPro" id="IPR017896">
    <property type="entry name" value="4Fe4S_Fe-S-bd"/>
</dbReference>
<accession>A0A3B0ST64</accession>
<feature type="domain" description="4Fe-4S ferredoxin-type" evidence="2">
    <location>
        <begin position="227"/>
        <end position="256"/>
    </location>
</feature>
<dbReference type="EC" id="1.2.7.8" evidence="3"/>
<dbReference type="InterPro" id="IPR019752">
    <property type="entry name" value="Pyrv/ketoisovalerate_OxRed_cat"/>
</dbReference>
<name>A0A3B0ST64_9ZZZZ</name>
<protein>
    <submittedName>
        <fullName evidence="3">Indolepyruvate oxidoreductase subunit IorB</fullName>
        <ecNumber evidence="3">1.2.7.8</ecNumber>
    </submittedName>
</protein>
<evidence type="ECO:0000256" key="1">
    <source>
        <dbReference type="ARBA" id="ARBA00023002"/>
    </source>
</evidence>
<evidence type="ECO:0000259" key="2">
    <source>
        <dbReference type="PROSITE" id="PS51379"/>
    </source>
</evidence>
<dbReference type="GO" id="GO:0043805">
    <property type="term" value="F:indolepyruvate ferredoxin oxidoreductase activity"/>
    <property type="evidence" value="ECO:0007669"/>
    <property type="project" value="UniProtKB-EC"/>
</dbReference>
<dbReference type="EMBL" id="UOEK01000482">
    <property type="protein sequence ID" value="VAW08688.1"/>
    <property type="molecule type" value="Genomic_DNA"/>
</dbReference>